<accession>A0A915EW25</accession>
<evidence type="ECO:0000313" key="2">
    <source>
        <dbReference type="WBParaSite" id="jg9846"/>
    </source>
</evidence>
<evidence type="ECO:0000313" key="1">
    <source>
        <dbReference type="Proteomes" id="UP000887574"/>
    </source>
</evidence>
<dbReference type="AlphaFoldDB" id="A0A915EW25"/>
<organism evidence="1 2">
    <name type="scientific">Ditylenchus dipsaci</name>
    <dbReference type="NCBI Taxonomy" id="166011"/>
    <lineage>
        <taxon>Eukaryota</taxon>
        <taxon>Metazoa</taxon>
        <taxon>Ecdysozoa</taxon>
        <taxon>Nematoda</taxon>
        <taxon>Chromadorea</taxon>
        <taxon>Rhabditida</taxon>
        <taxon>Tylenchina</taxon>
        <taxon>Tylenchomorpha</taxon>
        <taxon>Sphaerularioidea</taxon>
        <taxon>Anguinidae</taxon>
        <taxon>Anguininae</taxon>
        <taxon>Ditylenchus</taxon>
    </lineage>
</organism>
<reference evidence="2" key="1">
    <citation type="submission" date="2022-11" db="UniProtKB">
        <authorList>
            <consortium name="WormBaseParasite"/>
        </authorList>
    </citation>
    <scope>IDENTIFICATION</scope>
</reference>
<protein>
    <submittedName>
        <fullName evidence="2">Uncharacterized protein</fullName>
    </submittedName>
</protein>
<dbReference type="Proteomes" id="UP000887574">
    <property type="component" value="Unplaced"/>
</dbReference>
<name>A0A915EW25_9BILA</name>
<dbReference type="WBParaSite" id="jg9846">
    <property type="protein sequence ID" value="jg9846"/>
    <property type="gene ID" value="jg9846"/>
</dbReference>
<proteinExistence type="predicted"/>
<keyword evidence="1" id="KW-1185">Reference proteome</keyword>
<sequence>MEGRGRKPLRQMHSLVVELEDESQREPTYTIFYSEDSTNKAMQRSFTTFSSVIELAEKQRIIIQTIFFKNTGCDFSRSLLNKFKISKVDVLIDRSPFGTWVKNNEMFAIDYEWGSSFIPHYSTEDGVYPYEKSSLQYFHLDCRIPQGICFYSCLYFPHLLSNEVLGGRRKMDDTILQGDPLVVLLDQWKHDEICTIGFLKSLDVTNNERWFLFEEQEFAMRPLVLAIKDFGSELKEIFTADEIYNPNTNDILQWFFLDHPPADCPEKILEDFGDCEWLLRIGQQVPTSD</sequence>